<evidence type="ECO:0000256" key="1">
    <source>
        <dbReference type="ARBA" id="ARBA00023002"/>
    </source>
</evidence>
<proteinExistence type="predicted"/>
<dbReference type="InterPro" id="IPR036291">
    <property type="entry name" value="NAD(P)-bd_dom_sf"/>
</dbReference>
<dbReference type="Pfam" id="PF02826">
    <property type="entry name" value="2-Hacid_dh_C"/>
    <property type="match status" value="1"/>
</dbReference>
<dbReference type="AlphaFoldDB" id="A0A916ZV78"/>
<reference evidence="4" key="2">
    <citation type="submission" date="2020-09" db="EMBL/GenBank/DDBJ databases">
        <authorList>
            <person name="Sun Q."/>
            <person name="Zhou Y."/>
        </authorList>
    </citation>
    <scope>NUCLEOTIDE SEQUENCE</scope>
    <source>
        <strain evidence="4">CGMCC 1.15519</strain>
    </source>
</reference>
<dbReference type="PANTHER" id="PTHR43333:SF1">
    <property type="entry name" value="D-ISOMER SPECIFIC 2-HYDROXYACID DEHYDROGENASE NAD-BINDING DOMAIN-CONTAINING PROTEIN"/>
    <property type="match status" value="1"/>
</dbReference>
<dbReference type="InterPro" id="IPR006140">
    <property type="entry name" value="D-isomer_DH_NAD-bd"/>
</dbReference>
<name>A0A916ZV78_9SPHN</name>
<keyword evidence="2" id="KW-0520">NAD</keyword>
<dbReference type="PANTHER" id="PTHR43333">
    <property type="entry name" value="2-HACID_DH_C DOMAIN-CONTAINING PROTEIN"/>
    <property type="match status" value="1"/>
</dbReference>
<reference evidence="4" key="1">
    <citation type="journal article" date="2014" name="Int. J. Syst. Evol. Microbiol.">
        <title>Complete genome sequence of Corynebacterium casei LMG S-19264T (=DSM 44701T), isolated from a smear-ripened cheese.</title>
        <authorList>
            <consortium name="US DOE Joint Genome Institute (JGI-PGF)"/>
            <person name="Walter F."/>
            <person name="Albersmeier A."/>
            <person name="Kalinowski J."/>
            <person name="Ruckert C."/>
        </authorList>
    </citation>
    <scope>NUCLEOTIDE SEQUENCE</scope>
    <source>
        <strain evidence="4">CGMCC 1.15519</strain>
    </source>
</reference>
<comment type="caution">
    <text evidence="4">The sequence shown here is derived from an EMBL/GenBank/DDBJ whole genome shotgun (WGS) entry which is preliminary data.</text>
</comment>
<dbReference type="GO" id="GO:0016491">
    <property type="term" value="F:oxidoreductase activity"/>
    <property type="evidence" value="ECO:0007669"/>
    <property type="project" value="UniProtKB-KW"/>
</dbReference>
<sequence length="312" mass="33143">MTLHLISQLPEPFTASITGTPPGLAVTHIPRGVPDDLPGDARILIAAPFSRPGELPARKPSGWPFNIDWIQLVSVGIDFYPPWLFEGPVVTTARGSSSIALAEFALAAIFAHAKRLPEIWIDSPDRWTSTPLAAVAGTTLGIIGFGSIAEELAPRAQALGMNVIAVRRTDAPFSIPGVTRVDTDTLFATADHVVLAAPLTDDTHHLVDARRLALAKPGQHIINIARGGLIDDTALLAALDAGTVTATLDVTHPEPLPAGHPFYTHKNVRLSPHTSVATAGTRAALAYRFADNLDRYRAGLALANIVDLSRGY</sequence>
<gene>
    <name evidence="4" type="ORF">GCM10011529_20790</name>
</gene>
<evidence type="ECO:0000259" key="3">
    <source>
        <dbReference type="Pfam" id="PF02826"/>
    </source>
</evidence>
<dbReference type="SUPFAM" id="SSF51735">
    <property type="entry name" value="NAD(P)-binding Rossmann-fold domains"/>
    <property type="match status" value="1"/>
</dbReference>
<evidence type="ECO:0000256" key="2">
    <source>
        <dbReference type="ARBA" id="ARBA00023027"/>
    </source>
</evidence>
<organism evidence="4 5">
    <name type="scientific">Sandarakinorhabdus glacialis</name>
    <dbReference type="NCBI Taxonomy" id="1614636"/>
    <lineage>
        <taxon>Bacteria</taxon>
        <taxon>Pseudomonadati</taxon>
        <taxon>Pseudomonadota</taxon>
        <taxon>Alphaproteobacteria</taxon>
        <taxon>Sphingomonadales</taxon>
        <taxon>Sphingosinicellaceae</taxon>
        <taxon>Sandarakinorhabdus</taxon>
    </lineage>
</organism>
<dbReference type="CDD" id="cd12180">
    <property type="entry name" value="2-Hacid_dh_15"/>
    <property type="match status" value="1"/>
</dbReference>
<evidence type="ECO:0000313" key="5">
    <source>
        <dbReference type="Proteomes" id="UP000635071"/>
    </source>
</evidence>
<evidence type="ECO:0000313" key="4">
    <source>
        <dbReference type="EMBL" id="GGE14264.1"/>
    </source>
</evidence>
<accession>A0A916ZV78</accession>
<dbReference type="GO" id="GO:0051287">
    <property type="term" value="F:NAD binding"/>
    <property type="evidence" value="ECO:0007669"/>
    <property type="project" value="InterPro"/>
</dbReference>
<dbReference type="EMBL" id="BMJM01000006">
    <property type="protein sequence ID" value="GGE14264.1"/>
    <property type="molecule type" value="Genomic_DNA"/>
</dbReference>
<dbReference type="Proteomes" id="UP000635071">
    <property type="component" value="Unassembled WGS sequence"/>
</dbReference>
<dbReference type="Gene3D" id="3.40.50.720">
    <property type="entry name" value="NAD(P)-binding Rossmann-like Domain"/>
    <property type="match status" value="2"/>
</dbReference>
<protein>
    <submittedName>
        <fullName evidence="4">Dihydrofolate reductase</fullName>
    </submittedName>
</protein>
<dbReference type="RefSeq" id="WP_188762876.1">
    <property type="nucleotide sequence ID" value="NZ_BMJM01000006.1"/>
</dbReference>
<keyword evidence="5" id="KW-1185">Reference proteome</keyword>
<feature type="domain" description="D-isomer specific 2-hydroxyacid dehydrogenase NAD-binding" evidence="3">
    <location>
        <begin position="107"/>
        <end position="275"/>
    </location>
</feature>
<keyword evidence="1" id="KW-0560">Oxidoreductase</keyword>